<dbReference type="Pfam" id="PF00072">
    <property type="entry name" value="Response_reg"/>
    <property type="match status" value="1"/>
</dbReference>
<evidence type="ECO:0000256" key="6">
    <source>
        <dbReference type="PROSITE-ProRule" id="PRU00169"/>
    </source>
</evidence>
<comment type="caution">
    <text evidence="12">The sequence shown here is derived from an EMBL/GenBank/DDBJ whole genome shotgun (WGS) entry which is preliminary data.</text>
</comment>
<dbReference type="SUPFAM" id="SSF52172">
    <property type="entry name" value="CheY-like"/>
    <property type="match status" value="1"/>
</dbReference>
<organism evidence="12 13">
    <name type="scientific">Candidatus Ordinivivax streblomastigis</name>
    <dbReference type="NCBI Taxonomy" id="2540710"/>
    <lineage>
        <taxon>Bacteria</taxon>
        <taxon>Pseudomonadati</taxon>
        <taxon>Bacteroidota</taxon>
        <taxon>Bacteroidia</taxon>
        <taxon>Bacteroidales</taxon>
        <taxon>Candidatus Ordinivivax</taxon>
    </lineage>
</organism>
<dbReference type="Gene3D" id="3.30.565.10">
    <property type="entry name" value="Histidine kinase-like ATPase, C-terminal domain"/>
    <property type="match status" value="1"/>
</dbReference>
<dbReference type="InterPro" id="IPR015943">
    <property type="entry name" value="WD40/YVTN_repeat-like_dom_sf"/>
</dbReference>
<keyword evidence="8" id="KW-0732">Signal</keyword>
<dbReference type="InterPro" id="IPR013783">
    <property type="entry name" value="Ig-like_fold"/>
</dbReference>
<comment type="catalytic activity">
    <reaction evidence="1">
        <text>ATP + protein L-histidine = ADP + protein N-phospho-L-histidine.</text>
        <dbReference type="EC" id="2.7.13.3"/>
    </reaction>
</comment>
<dbReference type="InterPro" id="IPR005467">
    <property type="entry name" value="His_kinase_dom"/>
</dbReference>
<dbReference type="PANTHER" id="PTHR43547:SF2">
    <property type="entry name" value="HYBRID SIGNAL TRANSDUCTION HISTIDINE KINASE C"/>
    <property type="match status" value="1"/>
</dbReference>
<dbReference type="InterPro" id="IPR018060">
    <property type="entry name" value="HTH_AraC"/>
</dbReference>
<protein>
    <recommendedName>
        <fullName evidence="2">histidine kinase</fullName>
        <ecNumber evidence="2">2.7.13.3</ecNumber>
    </recommendedName>
</protein>
<keyword evidence="5" id="KW-0804">Transcription</keyword>
<dbReference type="PROSITE" id="PS01124">
    <property type="entry name" value="HTH_ARAC_FAMILY_2"/>
    <property type="match status" value="1"/>
</dbReference>
<gene>
    <name evidence="12" type="ORF">EZS26_000951</name>
</gene>
<feature type="domain" description="Response regulatory" evidence="11">
    <location>
        <begin position="1084"/>
        <end position="1199"/>
    </location>
</feature>
<evidence type="ECO:0000259" key="11">
    <source>
        <dbReference type="PROSITE" id="PS50110"/>
    </source>
</evidence>
<dbReference type="SMART" id="SM00448">
    <property type="entry name" value="REC"/>
    <property type="match status" value="1"/>
</dbReference>
<feature type="chain" id="PRO_5024422688" description="histidine kinase" evidence="8">
    <location>
        <begin position="21"/>
        <end position="1337"/>
    </location>
</feature>
<dbReference type="InterPro" id="IPR009057">
    <property type="entry name" value="Homeodomain-like_sf"/>
</dbReference>
<dbReference type="Pfam" id="PF02518">
    <property type="entry name" value="HATPase_c"/>
    <property type="match status" value="1"/>
</dbReference>
<keyword evidence="3 6" id="KW-0597">Phosphoprotein</keyword>
<evidence type="ECO:0000256" key="1">
    <source>
        <dbReference type="ARBA" id="ARBA00000085"/>
    </source>
</evidence>
<dbReference type="FunFam" id="3.40.50.2300:FF:000138">
    <property type="entry name" value="Two-component system sensor histidine kinase/response regulator"/>
    <property type="match status" value="1"/>
</dbReference>
<dbReference type="GO" id="GO:0003700">
    <property type="term" value="F:DNA-binding transcription factor activity"/>
    <property type="evidence" value="ECO:0007669"/>
    <property type="project" value="InterPro"/>
</dbReference>
<keyword evidence="7" id="KW-0472">Membrane</keyword>
<evidence type="ECO:0000256" key="7">
    <source>
        <dbReference type="SAM" id="Phobius"/>
    </source>
</evidence>
<keyword evidence="12" id="KW-0418">Kinase</keyword>
<dbReference type="SMART" id="SM00342">
    <property type="entry name" value="HTH_ARAC"/>
    <property type="match status" value="1"/>
</dbReference>
<dbReference type="PRINTS" id="PR00344">
    <property type="entry name" value="BCTRLSENSOR"/>
</dbReference>
<feature type="domain" description="Histidine kinase" evidence="10">
    <location>
        <begin position="823"/>
        <end position="1040"/>
    </location>
</feature>
<feature type="modified residue" description="4-aspartylphosphate" evidence="6">
    <location>
        <position position="1132"/>
    </location>
</feature>
<dbReference type="Gene3D" id="2.130.10.10">
    <property type="entry name" value="YVTN repeat-like/Quinoprotein amine dehydrogenase"/>
    <property type="match status" value="2"/>
</dbReference>
<dbReference type="InterPro" id="IPR036097">
    <property type="entry name" value="HisK_dim/P_sf"/>
</dbReference>
<dbReference type="Pfam" id="PF07495">
    <property type="entry name" value="Y_Y_Y"/>
    <property type="match status" value="1"/>
</dbReference>
<dbReference type="InterPro" id="IPR011123">
    <property type="entry name" value="Y_Y_Y"/>
</dbReference>
<dbReference type="Pfam" id="PF07494">
    <property type="entry name" value="Reg_prop"/>
    <property type="match status" value="2"/>
</dbReference>
<dbReference type="GO" id="GO:0000155">
    <property type="term" value="F:phosphorelay sensor kinase activity"/>
    <property type="evidence" value="ECO:0007669"/>
    <property type="project" value="InterPro"/>
</dbReference>
<dbReference type="SUPFAM" id="SSF46689">
    <property type="entry name" value="Homeodomain-like"/>
    <property type="match status" value="1"/>
</dbReference>
<dbReference type="Pfam" id="PF12833">
    <property type="entry name" value="HTH_18"/>
    <property type="match status" value="1"/>
</dbReference>
<dbReference type="SMART" id="SM00387">
    <property type="entry name" value="HATPase_c"/>
    <property type="match status" value="1"/>
</dbReference>
<dbReference type="CDD" id="cd00082">
    <property type="entry name" value="HisKA"/>
    <property type="match status" value="1"/>
</dbReference>
<dbReference type="SUPFAM" id="SSF55874">
    <property type="entry name" value="ATPase domain of HSP90 chaperone/DNA topoisomerase II/histidine kinase"/>
    <property type="match status" value="1"/>
</dbReference>
<keyword evidence="7" id="KW-0812">Transmembrane</keyword>
<dbReference type="PROSITE" id="PS50110">
    <property type="entry name" value="RESPONSE_REGULATORY"/>
    <property type="match status" value="1"/>
</dbReference>
<feature type="domain" description="HTH araC/xylS-type" evidence="9">
    <location>
        <begin position="1231"/>
        <end position="1330"/>
    </location>
</feature>
<dbReference type="SMART" id="SM00388">
    <property type="entry name" value="HisKA"/>
    <property type="match status" value="1"/>
</dbReference>
<dbReference type="SUPFAM" id="SSF47384">
    <property type="entry name" value="Homodimeric domain of signal transducing histidine kinase"/>
    <property type="match status" value="1"/>
</dbReference>
<evidence type="ECO:0000256" key="2">
    <source>
        <dbReference type="ARBA" id="ARBA00012438"/>
    </source>
</evidence>
<evidence type="ECO:0000313" key="12">
    <source>
        <dbReference type="EMBL" id="KAA6302781.1"/>
    </source>
</evidence>
<evidence type="ECO:0000259" key="10">
    <source>
        <dbReference type="PROSITE" id="PS50109"/>
    </source>
</evidence>
<evidence type="ECO:0000256" key="3">
    <source>
        <dbReference type="ARBA" id="ARBA00022553"/>
    </source>
</evidence>
<reference evidence="12 13" key="1">
    <citation type="submission" date="2019-03" db="EMBL/GenBank/DDBJ databases">
        <title>Single cell metagenomics reveals metabolic interactions within the superorganism composed of flagellate Streblomastix strix and complex community of Bacteroidetes bacteria on its surface.</title>
        <authorList>
            <person name="Treitli S.C."/>
            <person name="Kolisko M."/>
            <person name="Husnik F."/>
            <person name="Keeling P."/>
            <person name="Hampl V."/>
        </authorList>
    </citation>
    <scope>NUCLEOTIDE SEQUENCE [LARGE SCALE GENOMIC DNA]</scope>
    <source>
        <strain evidence="12">St1</strain>
    </source>
</reference>
<dbReference type="InterPro" id="IPR004358">
    <property type="entry name" value="Sig_transdc_His_kin-like_C"/>
</dbReference>
<dbReference type="GO" id="GO:0043565">
    <property type="term" value="F:sequence-specific DNA binding"/>
    <property type="evidence" value="ECO:0007669"/>
    <property type="project" value="InterPro"/>
</dbReference>
<dbReference type="Gene3D" id="1.10.287.130">
    <property type="match status" value="1"/>
</dbReference>
<proteinExistence type="predicted"/>
<feature type="transmembrane region" description="Helical" evidence="7">
    <location>
        <begin position="770"/>
        <end position="790"/>
    </location>
</feature>
<dbReference type="Gene3D" id="3.40.50.2300">
    <property type="match status" value="1"/>
</dbReference>
<feature type="signal peptide" evidence="8">
    <location>
        <begin position="1"/>
        <end position="20"/>
    </location>
</feature>
<dbReference type="InterPro" id="IPR001789">
    <property type="entry name" value="Sig_transdc_resp-reg_receiver"/>
</dbReference>
<dbReference type="InterPro" id="IPR036890">
    <property type="entry name" value="HATPase_C_sf"/>
</dbReference>
<sequence length="1337" mass="154068">MSKIYLLCISLFLAVAAALSADFITINPVPLTDQLPSNSIFRIYQDKEGLIWFGTLDGLCRYDAYRLHVFRSDVGYPERLTHNSITCLTEDGRGHLLVGTHKGVNILNKKTYQITPLKNEKINGQEIRAILTDAGGSIWIGTSNHIYRLRPDFSLHKQYDLSNLSVNSIYMDRNNKIWITTWRNGLYQYDATGDSLIRFPKIGNQDIPFKIFQDNRKQLWIGTWGDGLYRFNPDKEGDEMYIHQKIANRGTHLPEIAIFSMVQDNSKQYIWVMSLSGIHALEYTQDESIKDVDISYLFGESNNIFSEIIKDRKGNLWISAYDEGVFKINFEKPTVKSHSMPEIRKHTGYTANITTIYQDKDGILWLSQSRQGLLLYDPIKQTVHFPNTPLRIRCMSGFRSLPDVVWIGDQYEPVIHCYTRKQMRTEKIGQIRLTQYAADPGFPYLFYEDRKNNIWIVTSIGLMLKRFNKKEIEPVGFSFGSISGITEDTQGTVWISTRDNGIYRISSTGKFTTKNFNQETSALGSNHIETICADLTGKVWIASLEGEIFLFNTTEQQFQNFTKNLNIKGKVQNIVADDFGGIWFSTEKRMTEYHPENESLRTYNASDDVQILFKANAYYKNREGKLFFGGNRGIAEFSPANILQTEPQTIHTLISDVKINSKSIFENNNNQLMDLEKLSLNLAPKDKNLEIHFSSLNYSFPFKIQYAYKLEGVDKDWIYTEDNRNFAVYNQLKKGNYTFLVKATDENNLWSCETTRLRIYKHPEIYETNWAYSLYSLLFMLCAFVVYRIIRMRVIMKNNLHIAQIEKEKSEELSQTKLRYFTNISHDFMTPLTIISCLIDDAENSLKGNFKQSKTIRSNIDRLKRLLQQVIDFRKIEYGKMKLSVINGDIALFIKDICYISFLPLMEKKNIRFSFVSEPAQIPACFDADKIDKIIYNLLSNAHKYTPPEGEVNIELKQYKQDGHPYLSVKVSDTGIGIAKENLDDIFVRFYNNHNRQVAESNGIGLSLTKELLDLHQGSIRVVSEVNKGSVFTFIIPIDRESYNEPGTRNVESITLFERNAETSDEEERAGEPTEKTVVKDDTTILIVEDNENLRTIVHNILSQYHSVLIAGNGKEALEYVHENQINIIISDVMMPEMDGLELCRTLKHNVETSHIPIILLTACNSVDDRIACYDAGADAYISKPFELKVLEARINNFITNRQNKQREFKEDPGINISKLDYPGRDEQFLYKAVECIEKHLSEENFDIDTFAKILNLSKSSLYRKLKTMTNLSPIEFIRNIRLKHACEMLKDSAASISEVAYSVGFSDPRYFATCFKNEFHVSPTEFQRKLTEEVGI</sequence>
<dbReference type="Gene3D" id="2.60.40.10">
    <property type="entry name" value="Immunoglobulins"/>
    <property type="match status" value="1"/>
</dbReference>
<dbReference type="Gene3D" id="1.10.10.60">
    <property type="entry name" value="Homeodomain-like"/>
    <property type="match status" value="2"/>
</dbReference>
<dbReference type="Proteomes" id="UP000324575">
    <property type="component" value="Unassembled WGS sequence"/>
</dbReference>
<keyword evidence="7" id="KW-1133">Transmembrane helix</keyword>
<dbReference type="PROSITE" id="PS50109">
    <property type="entry name" value="HIS_KIN"/>
    <property type="match status" value="1"/>
</dbReference>
<evidence type="ECO:0000256" key="8">
    <source>
        <dbReference type="SAM" id="SignalP"/>
    </source>
</evidence>
<dbReference type="InterPro" id="IPR003594">
    <property type="entry name" value="HATPase_dom"/>
</dbReference>
<dbReference type="EMBL" id="SNRX01000005">
    <property type="protein sequence ID" value="KAA6302781.1"/>
    <property type="molecule type" value="Genomic_DNA"/>
</dbReference>
<name>A0A5M8P2Y7_9BACT</name>
<dbReference type="EC" id="2.7.13.3" evidence="2"/>
<dbReference type="InterPro" id="IPR011110">
    <property type="entry name" value="Reg_prop"/>
</dbReference>
<evidence type="ECO:0000256" key="4">
    <source>
        <dbReference type="ARBA" id="ARBA00023015"/>
    </source>
</evidence>
<dbReference type="InterPro" id="IPR011006">
    <property type="entry name" value="CheY-like_superfamily"/>
</dbReference>
<keyword evidence="4" id="KW-0805">Transcription regulation</keyword>
<evidence type="ECO:0000259" key="9">
    <source>
        <dbReference type="PROSITE" id="PS01124"/>
    </source>
</evidence>
<evidence type="ECO:0000313" key="13">
    <source>
        <dbReference type="Proteomes" id="UP000324575"/>
    </source>
</evidence>
<accession>A0A5M8P2Y7</accession>
<dbReference type="InterPro" id="IPR003661">
    <property type="entry name" value="HisK_dim/P_dom"/>
</dbReference>
<evidence type="ECO:0000256" key="5">
    <source>
        <dbReference type="ARBA" id="ARBA00023163"/>
    </source>
</evidence>
<keyword evidence="12" id="KW-0808">Transferase</keyword>
<dbReference type="PANTHER" id="PTHR43547">
    <property type="entry name" value="TWO-COMPONENT HISTIDINE KINASE"/>
    <property type="match status" value="1"/>
</dbReference>
<dbReference type="SUPFAM" id="SSF63829">
    <property type="entry name" value="Calcium-dependent phosphotriesterase"/>
    <property type="match status" value="3"/>
</dbReference>